<reference evidence="5 6" key="1">
    <citation type="submission" date="2018-03" db="EMBL/GenBank/DDBJ databases">
        <title>The draft genome of Zobellella sp. 59N8.</title>
        <authorList>
            <person name="Liu L."/>
            <person name="Li L."/>
            <person name="Zhang X."/>
            <person name="Liang L."/>
            <person name="Wang T."/>
        </authorList>
    </citation>
    <scope>NUCLEOTIDE SEQUENCE [LARGE SCALE GENOMIC DNA]</scope>
    <source>
        <strain evidence="5 6">59N8</strain>
    </source>
</reference>
<dbReference type="InterPro" id="IPR000160">
    <property type="entry name" value="GGDEF_dom"/>
</dbReference>
<evidence type="ECO:0000256" key="2">
    <source>
        <dbReference type="ARBA" id="ARBA00012528"/>
    </source>
</evidence>
<dbReference type="GO" id="GO:1902201">
    <property type="term" value="P:negative regulation of bacterial-type flagellum-dependent cell motility"/>
    <property type="evidence" value="ECO:0007669"/>
    <property type="project" value="TreeGrafter"/>
</dbReference>
<dbReference type="PROSITE" id="PS50887">
    <property type="entry name" value="GGDEF"/>
    <property type="match status" value="1"/>
</dbReference>
<keyword evidence="6" id="KW-1185">Reference proteome</keyword>
<evidence type="ECO:0000313" key="6">
    <source>
        <dbReference type="Proteomes" id="UP000240243"/>
    </source>
</evidence>
<protein>
    <recommendedName>
        <fullName evidence="2">diguanylate cyclase</fullName>
        <ecNumber evidence="2">2.7.7.65</ecNumber>
    </recommendedName>
</protein>
<dbReference type="AlphaFoldDB" id="A0A2P7QXJ0"/>
<dbReference type="GO" id="GO:0043709">
    <property type="term" value="P:cell adhesion involved in single-species biofilm formation"/>
    <property type="evidence" value="ECO:0007669"/>
    <property type="project" value="TreeGrafter"/>
</dbReference>
<dbReference type="Gene3D" id="3.30.70.270">
    <property type="match status" value="1"/>
</dbReference>
<evidence type="ECO:0000313" key="5">
    <source>
        <dbReference type="EMBL" id="PSJ42680.1"/>
    </source>
</evidence>
<dbReference type="InterPro" id="IPR043128">
    <property type="entry name" value="Rev_trsase/Diguanyl_cyclase"/>
</dbReference>
<comment type="caution">
    <text evidence="5">The sequence shown here is derived from an EMBL/GenBank/DDBJ whole genome shotgun (WGS) entry which is preliminary data.</text>
</comment>
<accession>A0A2P7QXJ0</accession>
<dbReference type="Proteomes" id="UP000240243">
    <property type="component" value="Unassembled WGS sequence"/>
</dbReference>
<dbReference type="NCBIfam" id="TIGR00254">
    <property type="entry name" value="GGDEF"/>
    <property type="match status" value="1"/>
</dbReference>
<dbReference type="OrthoDB" id="9812358at2"/>
<dbReference type="GO" id="GO:0052621">
    <property type="term" value="F:diguanylate cyclase activity"/>
    <property type="evidence" value="ECO:0007669"/>
    <property type="project" value="UniProtKB-EC"/>
</dbReference>
<name>A0A2P7QXJ0_9GAMM</name>
<comment type="catalytic activity">
    <reaction evidence="3">
        <text>2 GTP = 3',3'-c-di-GMP + 2 diphosphate</text>
        <dbReference type="Rhea" id="RHEA:24898"/>
        <dbReference type="ChEBI" id="CHEBI:33019"/>
        <dbReference type="ChEBI" id="CHEBI:37565"/>
        <dbReference type="ChEBI" id="CHEBI:58805"/>
        <dbReference type="EC" id="2.7.7.65"/>
    </reaction>
</comment>
<dbReference type="GO" id="GO:0005886">
    <property type="term" value="C:plasma membrane"/>
    <property type="evidence" value="ECO:0007669"/>
    <property type="project" value="TreeGrafter"/>
</dbReference>
<dbReference type="SMART" id="SM00065">
    <property type="entry name" value="GAF"/>
    <property type="match status" value="1"/>
</dbReference>
<evidence type="ECO:0000259" key="4">
    <source>
        <dbReference type="PROSITE" id="PS50887"/>
    </source>
</evidence>
<dbReference type="SUPFAM" id="SSF55781">
    <property type="entry name" value="GAF domain-like"/>
    <property type="match status" value="1"/>
</dbReference>
<dbReference type="Pfam" id="PF01590">
    <property type="entry name" value="GAF"/>
    <property type="match status" value="1"/>
</dbReference>
<evidence type="ECO:0000256" key="3">
    <source>
        <dbReference type="ARBA" id="ARBA00034247"/>
    </source>
</evidence>
<dbReference type="InterPro" id="IPR029787">
    <property type="entry name" value="Nucleotide_cyclase"/>
</dbReference>
<feature type="domain" description="GGDEF" evidence="4">
    <location>
        <begin position="214"/>
        <end position="345"/>
    </location>
</feature>
<dbReference type="SMART" id="SM00267">
    <property type="entry name" value="GGDEF"/>
    <property type="match status" value="1"/>
</dbReference>
<comment type="cofactor">
    <cofactor evidence="1">
        <name>Mg(2+)</name>
        <dbReference type="ChEBI" id="CHEBI:18420"/>
    </cofactor>
</comment>
<dbReference type="RefSeq" id="WP_106730897.1">
    <property type="nucleotide sequence ID" value="NZ_PXYG01000009.1"/>
</dbReference>
<dbReference type="InterPro" id="IPR029016">
    <property type="entry name" value="GAF-like_dom_sf"/>
</dbReference>
<sequence length="345" mass="38863">MMVIDTDSEQQRLAALRRYHILDTPPEVAFDDIARLAAHVCRTPMALINFIDDDRQWFKAALGLGLRELPRDNSICAHVLLQRGLLVIPDTLQDSRFAGHPLVTAAPFLRFYAGVPLETPDGHLIGTLCVMDLQPGVLDDTQAELLKALARQVMRLLELWQANRRQAEMLCDLDQTREELAVLAATDPLTGLANRRAFNEQLRQHYALVQSCQQPACLLMIDIDYFKQFNDEYGHQIGDEALVHFATLARKVFRGTDTIGRWGGEEFLVLLPNTATEQALAVAERLRNTLARTPVRSQEHRLIMTVSIGLIELQPERSLSATLKLLDDTLYHAKEEGRNRTLIAG</sequence>
<dbReference type="PANTHER" id="PTHR45138">
    <property type="entry name" value="REGULATORY COMPONENTS OF SENSORY TRANSDUCTION SYSTEM"/>
    <property type="match status" value="1"/>
</dbReference>
<dbReference type="EC" id="2.7.7.65" evidence="2"/>
<dbReference type="CDD" id="cd01949">
    <property type="entry name" value="GGDEF"/>
    <property type="match status" value="1"/>
</dbReference>
<dbReference type="Pfam" id="PF00990">
    <property type="entry name" value="GGDEF"/>
    <property type="match status" value="1"/>
</dbReference>
<dbReference type="InterPro" id="IPR050469">
    <property type="entry name" value="Diguanylate_Cyclase"/>
</dbReference>
<dbReference type="PANTHER" id="PTHR45138:SF9">
    <property type="entry name" value="DIGUANYLATE CYCLASE DGCM-RELATED"/>
    <property type="match status" value="1"/>
</dbReference>
<proteinExistence type="predicted"/>
<dbReference type="EMBL" id="PXYG01000009">
    <property type="protein sequence ID" value="PSJ42680.1"/>
    <property type="molecule type" value="Genomic_DNA"/>
</dbReference>
<dbReference type="FunFam" id="3.30.70.270:FF:000001">
    <property type="entry name" value="Diguanylate cyclase domain protein"/>
    <property type="match status" value="1"/>
</dbReference>
<dbReference type="SUPFAM" id="SSF55073">
    <property type="entry name" value="Nucleotide cyclase"/>
    <property type="match status" value="1"/>
</dbReference>
<organism evidence="5 6">
    <name type="scientific">Zobellella endophytica</name>
    <dbReference type="NCBI Taxonomy" id="2116700"/>
    <lineage>
        <taxon>Bacteria</taxon>
        <taxon>Pseudomonadati</taxon>
        <taxon>Pseudomonadota</taxon>
        <taxon>Gammaproteobacteria</taxon>
        <taxon>Aeromonadales</taxon>
        <taxon>Aeromonadaceae</taxon>
        <taxon>Zobellella</taxon>
    </lineage>
</organism>
<evidence type="ECO:0000256" key="1">
    <source>
        <dbReference type="ARBA" id="ARBA00001946"/>
    </source>
</evidence>
<dbReference type="Gene3D" id="3.30.450.40">
    <property type="match status" value="1"/>
</dbReference>
<dbReference type="InterPro" id="IPR003018">
    <property type="entry name" value="GAF"/>
</dbReference>
<gene>
    <name evidence="5" type="ORF">C7H85_17015</name>
</gene>